<dbReference type="AlphaFoldDB" id="A0AAW1V1N8"/>
<gene>
    <name evidence="1" type="ORF">WA026_007006</name>
</gene>
<reference evidence="1 2" key="1">
    <citation type="submission" date="2023-03" db="EMBL/GenBank/DDBJ databases">
        <title>Genome insight into feeding habits of ladybird beetles.</title>
        <authorList>
            <person name="Li H.-S."/>
            <person name="Huang Y.-H."/>
            <person name="Pang H."/>
        </authorList>
    </citation>
    <scope>NUCLEOTIDE SEQUENCE [LARGE SCALE GENOMIC DNA]</scope>
    <source>
        <strain evidence="1">SYSU_2023b</strain>
        <tissue evidence="1">Whole body</tissue>
    </source>
</reference>
<keyword evidence="2" id="KW-1185">Reference proteome</keyword>
<evidence type="ECO:0000313" key="2">
    <source>
        <dbReference type="Proteomes" id="UP001431783"/>
    </source>
</evidence>
<evidence type="ECO:0000313" key="1">
    <source>
        <dbReference type="EMBL" id="KAK9889631.1"/>
    </source>
</evidence>
<protein>
    <submittedName>
        <fullName evidence="1">Uncharacterized protein</fullName>
    </submittedName>
</protein>
<comment type="caution">
    <text evidence="1">The sequence shown here is derived from an EMBL/GenBank/DDBJ whole genome shotgun (WGS) entry which is preliminary data.</text>
</comment>
<proteinExistence type="predicted"/>
<name>A0AAW1V1N8_9CUCU</name>
<dbReference type="EMBL" id="JARQZJ010000123">
    <property type="protein sequence ID" value="KAK9889631.1"/>
    <property type="molecule type" value="Genomic_DNA"/>
</dbReference>
<organism evidence="1 2">
    <name type="scientific">Henosepilachna vigintioctopunctata</name>
    <dbReference type="NCBI Taxonomy" id="420089"/>
    <lineage>
        <taxon>Eukaryota</taxon>
        <taxon>Metazoa</taxon>
        <taxon>Ecdysozoa</taxon>
        <taxon>Arthropoda</taxon>
        <taxon>Hexapoda</taxon>
        <taxon>Insecta</taxon>
        <taxon>Pterygota</taxon>
        <taxon>Neoptera</taxon>
        <taxon>Endopterygota</taxon>
        <taxon>Coleoptera</taxon>
        <taxon>Polyphaga</taxon>
        <taxon>Cucujiformia</taxon>
        <taxon>Coccinelloidea</taxon>
        <taxon>Coccinellidae</taxon>
        <taxon>Epilachninae</taxon>
        <taxon>Epilachnini</taxon>
        <taxon>Henosepilachna</taxon>
    </lineage>
</organism>
<accession>A0AAW1V1N8</accession>
<sequence>MAPFVGRSSPLEIRHATPSNCVTDAAGIGVKDTKDAGNWGSFGCARITERRGGGNSRFPLPKTRERLTFECYKDVPKVFFLSITDLLGPNGLGLDKCPERHMREQRGDSNGYLQVAHESEGNPKLFGRTTARLPIADK</sequence>
<dbReference type="Proteomes" id="UP001431783">
    <property type="component" value="Unassembled WGS sequence"/>
</dbReference>